<evidence type="ECO:0000313" key="3">
    <source>
        <dbReference type="Proteomes" id="UP000002051"/>
    </source>
</evidence>
<organism evidence="1 3">
    <name type="scientific">Medicago truncatula</name>
    <name type="common">Barrel medic</name>
    <name type="synonym">Medicago tribuloides</name>
    <dbReference type="NCBI Taxonomy" id="3880"/>
    <lineage>
        <taxon>Eukaryota</taxon>
        <taxon>Viridiplantae</taxon>
        <taxon>Streptophyta</taxon>
        <taxon>Embryophyta</taxon>
        <taxon>Tracheophyta</taxon>
        <taxon>Spermatophyta</taxon>
        <taxon>Magnoliopsida</taxon>
        <taxon>eudicotyledons</taxon>
        <taxon>Gunneridae</taxon>
        <taxon>Pentapetalae</taxon>
        <taxon>rosids</taxon>
        <taxon>fabids</taxon>
        <taxon>Fabales</taxon>
        <taxon>Fabaceae</taxon>
        <taxon>Papilionoideae</taxon>
        <taxon>50 kb inversion clade</taxon>
        <taxon>NPAAA clade</taxon>
        <taxon>Hologalegina</taxon>
        <taxon>IRL clade</taxon>
        <taxon>Trifolieae</taxon>
        <taxon>Medicago</taxon>
    </lineage>
</organism>
<keyword evidence="3" id="KW-1185">Reference proteome</keyword>
<reference evidence="1 3" key="2">
    <citation type="journal article" date="2014" name="BMC Genomics">
        <title>An improved genome release (version Mt4.0) for the model legume Medicago truncatula.</title>
        <authorList>
            <person name="Tang H."/>
            <person name="Krishnakumar V."/>
            <person name="Bidwell S."/>
            <person name="Rosen B."/>
            <person name="Chan A."/>
            <person name="Zhou S."/>
            <person name="Gentzbittel L."/>
            <person name="Childs K.L."/>
            <person name="Yandell M."/>
            <person name="Gundlach H."/>
            <person name="Mayer K.F."/>
            <person name="Schwartz D.C."/>
            <person name="Town C.D."/>
        </authorList>
    </citation>
    <scope>GENOME REANNOTATION</scope>
    <source>
        <strain evidence="2 3">cv. Jemalong A17</strain>
    </source>
</reference>
<dbReference type="PaxDb" id="3880-AES81229"/>
<protein>
    <submittedName>
        <fullName evidence="1 2">Uncharacterized protein</fullName>
    </submittedName>
</protein>
<name>G7KQT9_MEDTR</name>
<dbReference type="EMBL" id="CM001223">
    <property type="protein sequence ID" value="AES81229.1"/>
    <property type="molecule type" value="Genomic_DNA"/>
</dbReference>
<reference evidence="1 3" key="1">
    <citation type="journal article" date="2011" name="Nature">
        <title>The Medicago genome provides insight into the evolution of rhizobial symbioses.</title>
        <authorList>
            <person name="Young N.D."/>
            <person name="Debelle F."/>
            <person name="Oldroyd G.E."/>
            <person name="Geurts R."/>
            <person name="Cannon S.B."/>
            <person name="Udvardi M.K."/>
            <person name="Benedito V.A."/>
            <person name="Mayer K.F."/>
            <person name="Gouzy J."/>
            <person name="Schoof H."/>
            <person name="Van de Peer Y."/>
            <person name="Proost S."/>
            <person name="Cook D.R."/>
            <person name="Meyers B.C."/>
            <person name="Spannagl M."/>
            <person name="Cheung F."/>
            <person name="De Mita S."/>
            <person name="Krishnakumar V."/>
            <person name="Gundlach H."/>
            <person name="Zhou S."/>
            <person name="Mudge J."/>
            <person name="Bharti A.K."/>
            <person name="Murray J.D."/>
            <person name="Naoumkina M.A."/>
            <person name="Rosen B."/>
            <person name="Silverstein K.A."/>
            <person name="Tang H."/>
            <person name="Rombauts S."/>
            <person name="Zhao P.X."/>
            <person name="Zhou P."/>
            <person name="Barbe V."/>
            <person name="Bardou P."/>
            <person name="Bechner M."/>
            <person name="Bellec A."/>
            <person name="Berger A."/>
            <person name="Berges H."/>
            <person name="Bidwell S."/>
            <person name="Bisseling T."/>
            <person name="Choisne N."/>
            <person name="Couloux A."/>
            <person name="Denny R."/>
            <person name="Deshpande S."/>
            <person name="Dai X."/>
            <person name="Doyle J.J."/>
            <person name="Dudez A.M."/>
            <person name="Farmer A.D."/>
            <person name="Fouteau S."/>
            <person name="Franken C."/>
            <person name="Gibelin C."/>
            <person name="Gish J."/>
            <person name="Goldstein S."/>
            <person name="Gonzalez A.J."/>
            <person name="Green P.J."/>
            <person name="Hallab A."/>
            <person name="Hartog M."/>
            <person name="Hua A."/>
            <person name="Humphray S.J."/>
            <person name="Jeong D.H."/>
            <person name="Jing Y."/>
            <person name="Jocker A."/>
            <person name="Kenton S.M."/>
            <person name="Kim D.J."/>
            <person name="Klee K."/>
            <person name="Lai H."/>
            <person name="Lang C."/>
            <person name="Lin S."/>
            <person name="Macmil S.L."/>
            <person name="Magdelenat G."/>
            <person name="Matthews L."/>
            <person name="McCorrison J."/>
            <person name="Monaghan E.L."/>
            <person name="Mun J.H."/>
            <person name="Najar F.Z."/>
            <person name="Nicholson C."/>
            <person name="Noirot C."/>
            <person name="O'Bleness M."/>
            <person name="Paule C.R."/>
            <person name="Poulain J."/>
            <person name="Prion F."/>
            <person name="Qin B."/>
            <person name="Qu C."/>
            <person name="Retzel E.F."/>
            <person name="Riddle C."/>
            <person name="Sallet E."/>
            <person name="Samain S."/>
            <person name="Samson N."/>
            <person name="Sanders I."/>
            <person name="Saurat O."/>
            <person name="Scarpelli C."/>
            <person name="Schiex T."/>
            <person name="Segurens B."/>
            <person name="Severin A.J."/>
            <person name="Sherrier D.J."/>
            <person name="Shi R."/>
            <person name="Sims S."/>
            <person name="Singer S.R."/>
            <person name="Sinharoy S."/>
            <person name="Sterck L."/>
            <person name="Viollet A."/>
            <person name="Wang B.B."/>
            <person name="Wang K."/>
            <person name="Wang M."/>
            <person name="Wang X."/>
            <person name="Warfsmann J."/>
            <person name="Weissenbach J."/>
            <person name="White D.D."/>
            <person name="White J.D."/>
            <person name="Wiley G.B."/>
            <person name="Wincker P."/>
            <person name="Xing Y."/>
            <person name="Yang L."/>
            <person name="Yao Z."/>
            <person name="Ying F."/>
            <person name="Zhai J."/>
            <person name="Zhou L."/>
            <person name="Zuber A."/>
            <person name="Denarie J."/>
            <person name="Dixon R.A."/>
            <person name="May G.D."/>
            <person name="Schwartz D.C."/>
            <person name="Rogers J."/>
            <person name="Quetier F."/>
            <person name="Town C.D."/>
            <person name="Roe B.A."/>
        </authorList>
    </citation>
    <scope>NUCLEOTIDE SEQUENCE [LARGE SCALE GENOMIC DNA]</scope>
    <source>
        <strain evidence="1">A17</strain>
        <strain evidence="2 3">cv. Jemalong A17</strain>
    </source>
</reference>
<reference evidence="2" key="3">
    <citation type="submission" date="2015-04" db="UniProtKB">
        <authorList>
            <consortium name="EnsemblPlants"/>
        </authorList>
    </citation>
    <scope>IDENTIFICATION</scope>
    <source>
        <strain evidence="2">cv. Jemalong A17</strain>
    </source>
</reference>
<accession>G7KQT9</accession>
<sequence>MVIILTSSQWRNKFTFPTDISFLRNLNPWQNLQEIHFLRNLHKNPQVNPQEKLNILVMVGLATKKVGAEPGH</sequence>
<proteinExistence type="predicted"/>
<dbReference type="AlphaFoldDB" id="G7KQT9"/>
<dbReference type="Proteomes" id="UP000002051">
    <property type="component" value="Unassembled WGS sequence"/>
</dbReference>
<gene>
    <name evidence="1" type="ordered locus">MTR_7g090010</name>
</gene>
<dbReference type="HOGENOM" id="CLU_2726037_0_0_1"/>
<evidence type="ECO:0000313" key="1">
    <source>
        <dbReference type="EMBL" id="AES81229.1"/>
    </source>
</evidence>
<evidence type="ECO:0000313" key="2">
    <source>
        <dbReference type="EnsemblPlants" id="AES81229"/>
    </source>
</evidence>
<dbReference type="EnsemblPlants" id="AES81229">
    <property type="protein sequence ID" value="AES81229"/>
    <property type="gene ID" value="MTR_7g090010"/>
</dbReference>